<comment type="caution">
    <text evidence="5">The sequence shown here is derived from an EMBL/GenBank/DDBJ whole genome shotgun (WGS) entry which is preliminary data.</text>
</comment>
<dbReference type="STRING" id="4540.A0A3L6PZR8"/>
<reference evidence="6" key="1">
    <citation type="journal article" date="2019" name="Nat. Commun.">
        <title>The genome of broomcorn millet.</title>
        <authorList>
            <person name="Zou C."/>
            <person name="Miki D."/>
            <person name="Li D."/>
            <person name="Tang Q."/>
            <person name="Xiao L."/>
            <person name="Rajput S."/>
            <person name="Deng P."/>
            <person name="Jia W."/>
            <person name="Huang R."/>
            <person name="Zhang M."/>
            <person name="Sun Y."/>
            <person name="Hu J."/>
            <person name="Fu X."/>
            <person name="Schnable P.S."/>
            <person name="Li F."/>
            <person name="Zhang H."/>
            <person name="Feng B."/>
            <person name="Zhu X."/>
            <person name="Liu R."/>
            <person name="Schnable J.C."/>
            <person name="Zhu J.-K."/>
            <person name="Zhang H."/>
        </authorList>
    </citation>
    <scope>NUCLEOTIDE SEQUENCE [LARGE SCALE GENOMIC DNA]</scope>
</reference>
<gene>
    <name evidence="5" type="ORF">C2845_PM16G05360</name>
</gene>
<dbReference type="PANTHER" id="PTHR33491">
    <property type="entry name" value="OSJNBA0016N04.9 PROTEIN"/>
    <property type="match status" value="1"/>
</dbReference>
<evidence type="ECO:0000256" key="1">
    <source>
        <dbReference type="ARBA" id="ARBA00004167"/>
    </source>
</evidence>
<name>A0A3L6PZR8_PANMI</name>
<keyword evidence="6" id="KW-1185">Reference proteome</keyword>
<evidence type="ECO:0000313" key="6">
    <source>
        <dbReference type="Proteomes" id="UP000275267"/>
    </source>
</evidence>
<dbReference type="Pfam" id="PF13947">
    <property type="entry name" value="GUB_WAK_bind"/>
    <property type="match status" value="1"/>
</dbReference>
<sequence>MVVIGLTGALGAALAAILPAVSALPPQPSSNCQRKCGQVDIPYPFGIGSDDSPDHFALPGFNLSCIDTGGGDD</sequence>
<evidence type="ECO:0000313" key="5">
    <source>
        <dbReference type="EMBL" id="RLM66613.1"/>
    </source>
</evidence>
<evidence type="ECO:0000259" key="4">
    <source>
        <dbReference type="Pfam" id="PF13947"/>
    </source>
</evidence>
<evidence type="ECO:0000256" key="3">
    <source>
        <dbReference type="SAM" id="SignalP"/>
    </source>
</evidence>
<dbReference type="GO" id="GO:0030247">
    <property type="term" value="F:polysaccharide binding"/>
    <property type="evidence" value="ECO:0007669"/>
    <property type="project" value="InterPro"/>
</dbReference>
<dbReference type="Proteomes" id="UP000275267">
    <property type="component" value="Unassembled WGS sequence"/>
</dbReference>
<dbReference type="OrthoDB" id="694680at2759"/>
<dbReference type="GO" id="GO:0016020">
    <property type="term" value="C:membrane"/>
    <property type="evidence" value="ECO:0007669"/>
    <property type="project" value="UniProtKB-SubCell"/>
</dbReference>
<evidence type="ECO:0000256" key="2">
    <source>
        <dbReference type="ARBA" id="ARBA00022729"/>
    </source>
</evidence>
<proteinExistence type="predicted"/>
<dbReference type="InterPro" id="IPR025287">
    <property type="entry name" value="WAK_GUB"/>
</dbReference>
<keyword evidence="2 3" id="KW-0732">Signal</keyword>
<feature type="signal peptide" evidence="3">
    <location>
        <begin position="1"/>
        <end position="23"/>
    </location>
</feature>
<dbReference type="EMBL" id="PQIB02000015">
    <property type="protein sequence ID" value="RLM66613.1"/>
    <property type="molecule type" value="Genomic_DNA"/>
</dbReference>
<comment type="subcellular location">
    <subcellularLocation>
        <location evidence="1">Membrane</location>
        <topology evidence="1">Single-pass membrane protein</topology>
    </subcellularLocation>
</comment>
<protein>
    <recommendedName>
        <fullName evidence="4">Wall-associated receptor kinase galacturonan-binding domain-containing protein</fullName>
    </recommendedName>
</protein>
<organism evidence="5 6">
    <name type="scientific">Panicum miliaceum</name>
    <name type="common">Proso millet</name>
    <name type="synonym">Broomcorn millet</name>
    <dbReference type="NCBI Taxonomy" id="4540"/>
    <lineage>
        <taxon>Eukaryota</taxon>
        <taxon>Viridiplantae</taxon>
        <taxon>Streptophyta</taxon>
        <taxon>Embryophyta</taxon>
        <taxon>Tracheophyta</taxon>
        <taxon>Spermatophyta</taxon>
        <taxon>Magnoliopsida</taxon>
        <taxon>Liliopsida</taxon>
        <taxon>Poales</taxon>
        <taxon>Poaceae</taxon>
        <taxon>PACMAD clade</taxon>
        <taxon>Panicoideae</taxon>
        <taxon>Panicodae</taxon>
        <taxon>Paniceae</taxon>
        <taxon>Panicinae</taxon>
        <taxon>Panicum</taxon>
        <taxon>Panicum sect. Panicum</taxon>
    </lineage>
</organism>
<dbReference type="AlphaFoldDB" id="A0A3L6PZR8"/>
<feature type="domain" description="Wall-associated receptor kinase galacturonan-binding" evidence="4">
    <location>
        <begin position="32"/>
        <end position="65"/>
    </location>
</feature>
<accession>A0A3L6PZR8</accession>
<feature type="chain" id="PRO_5018197045" description="Wall-associated receptor kinase galacturonan-binding domain-containing protein" evidence="3">
    <location>
        <begin position="24"/>
        <end position="73"/>
    </location>
</feature>